<dbReference type="SMART" id="SM00575">
    <property type="entry name" value="ZnF_PMZ"/>
    <property type="match status" value="1"/>
</dbReference>
<dbReference type="InterPro" id="IPR004332">
    <property type="entry name" value="Transposase_MuDR"/>
</dbReference>
<dbReference type="PROSITE" id="PS50966">
    <property type="entry name" value="ZF_SWIM"/>
    <property type="match status" value="1"/>
</dbReference>
<keyword evidence="3" id="KW-0862">Zinc</keyword>
<evidence type="ECO:0000256" key="5">
    <source>
        <dbReference type="SAM" id="MobiDB-lite"/>
    </source>
</evidence>
<proteinExistence type="predicted"/>
<organism evidence="7">
    <name type="scientific">Prunus dulcis</name>
    <name type="common">Almond</name>
    <name type="synonym">Amygdalus dulcis</name>
    <dbReference type="NCBI Taxonomy" id="3755"/>
    <lineage>
        <taxon>Eukaryota</taxon>
        <taxon>Viridiplantae</taxon>
        <taxon>Streptophyta</taxon>
        <taxon>Embryophyta</taxon>
        <taxon>Tracheophyta</taxon>
        <taxon>Spermatophyta</taxon>
        <taxon>Magnoliopsida</taxon>
        <taxon>eudicotyledons</taxon>
        <taxon>Gunneridae</taxon>
        <taxon>Pentapetalae</taxon>
        <taxon>rosids</taxon>
        <taxon>fabids</taxon>
        <taxon>Rosales</taxon>
        <taxon>Rosaceae</taxon>
        <taxon>Amygdaloideae</taxon>
        <taxon>Amygdaleae</taxon>
        <taxon>Prunus</taxon>
    </lineage>
</organism>
<dbReference type="InterPro" id="IPR018289">
    <property type="entry name" value="MULE_transposase_dom"/>
</dbReference>
<evidence type="ECO:0000256" key="2">
    <source>
        <dbReference type="ARBA" id="ARBA00022771"/>
    </source>
</evidence>
<evidence type="ECO:0000256" key="4">
    <source>
        <dbReference type="PROSITE-ProRule" id="PRU00325"/>
    </source>
</evidence>
<feature type="compositionally biased region" description="Low complexity" evidence="5">
    <location>
        <begin position="305"/>
        <end position="319"/>
    </location>
</feature>
<accession>A0A4Y1QP46</accession>
<dbReference type="InterPro" id="IPR007527">
    <property type="entry name" value="Znf_SWIM"/>
</dbReference>
<dbReference type="Pfam" id="PF04434">
    <property type="entry name" value="SWIM"/>
    <property type="match status" value="1"/>
</dbReference>
<dbReference type="Pfam" id="PF03108">
    <property type="entry name" value="DBD_Tnp_Mut"/>
    <property type="match status" value="1"/>
</dbReference>
<evidence type="ECO:0000256" key="3">
    <source>
        <dbReference type="ARBA" id="ARBA00022833"/>
    </source>
</evidence>
<name>A0A4Y1QP46_PRUDU</name>
<protein>
    <recommendedName>
        <fullName evidence="6">SWIM-type domain-containing protein</fullName>
    </recommendedName>
</protein>
<keyword evidence="2 4" id="KW-0863">Zinc-finger</keyword>
<dbReference type="EMBL" id="AP019297">
    <property type="protein sequence ID" value="BBG93642.1"/>
    <property type="molecule type" value="Genomic_DNA"/>
</dbReference>
<dbReference type="GO" id="GO:0008270">
    <property type="term" value="F:zinc ion binding"/>
    <property type="evidence" value="ECO:0007669"/>
    <property type="project" value="UniProtKB-KW"/>
</dbReference>
<feature type="region of interest" description="Disordered" evidence="5">
    <location>
        <begin position="281"/>
        <end position="326"/>
    </location>
</feature>
<feature type="domain" description="SWIM-type" evidence="6">
    <location>
        <begin position="783"/>
        <end position="824"/>
    </location>
</feature>
<evidence type="ECO:0000313" key="7">
    <source>
        <dbReference type="EMBL" id="BBG93642.1"/>
    </source>
</evidence>
<dbReference type="Pfam" id="PF10551">
    <property type="entry name" value="MULE"/>
    <property type="match status" value="1"/>
</dbReference>
<reference evidence="7" key="1">
    <citation type="journal article" date="2019" name="Science">
        <title>Mutation of a bHLH transcription factor allowed almond domestication.</title>
        <authorList>
            <person name="Sanchez-Perez R."/>
            <person name="Pavan S."/>
            <person name="Mazzeo R."/>
            <person name="Moldovan C."/>
            <person name="Aiese Cigliano R."/>
            <person name="Del Cueto J."/>
            <person name="Ricciardi F."/>
            <person name="Lotti C."/>
            <person name="Ricciardi L."/>
            <person name="Dicenta F."/>
            <person name="Lopez-Marques R.L."/>
            <person name="Lindberg Moller B."/>
        </authorList>
    </citation>
    <scope>NUCLEOTIDE SEQUENCE</scope>
</reference>
<dbReference type="AlphaFoldDB" id="A0A4Y1QP46"/>
<evidence type="ECO:0000259" key="6">
    <source>
        <dbReference type="PROSITE" id="PS50966"/>
    </source>
</evidence>
<dbReference type="PANTHER" id="PTHR31973:SF113">
    <property type="entry name" value="PROTEIN FAR1-RELATED SEQUENCE 5-LIKE"/>
    <property type="match status" value="1"/>
</dbReference>
<dbReference type="InterPro" id="IPR006564">
    <property type="entry name" value="Znf_PMZ"/>
</dbReference>
<gene>
    <name evidence="7" type="ORF">Prudu_001719</name>
</gene>
<evidence type="ECO:0000256" key="1">
    <source>
        <dbReference type="ARBA" id="ARBA00022723"/>
    </source>
</evidence>
<dbReference type="SUPFAM" id="SSF54277">
    <property type="entry name" value="CAD &amp; PB1 domains"/>
    <property type="match status" value="1"/>
</dbReference>
<sequence>MKQIKNSKPHLIKDGDKNYLGDGDKVEPLLLPTSQLPLSSPTMIVEHTKKKRTNLRGQGDEMQRIMVGRKAKPEGTASIVDLQIEVTAASPQRRESGDFRQMDTVGILVCYNGSWVKKDNIESYEGGEAKGIIVSRNVTFSELVQRIYKIMDAEPTKYSVTLKYSVPVSASVSKHIRVEDNDDVQYFLKYNTDVMASKVTPLVASLKNIEGHGIEGCNGIVSVESSNAPATFVVERRNVVISHNETENGGNGFNWSDWVEEVHFESGENIVADLYQPSNEEEPYSAPIVHPHEDSNAEPSTVQCRQVQSEPPRQSSSSEMHTIRVDSKHGESVEYIGYGGGLSCINWEANLKVGRVYPNKIALLKTISLAAIRGHFRFRTVQSGKRRFCVRCWQVPCPWKLRAYKVGLHEFKVVKYDPLHECDLRFVSSHHPQATAELVSDCVKWRFQDSRSIYTAADIKTDVKKKFGVSISYSTAWRSRELAFKTMRGSAEESYSLLPSYCYELERTNPGTLTYIQTDAADHFLYFFMSIGACIRGFKSSMRPVIAVDATHLKCKYKGVLFVATAFDGNRNIYPVAFGIGDLETDAAWEWFLRKLHCAIGDCSNLVVISDRNVSIQHGLRRVFPGASHGICFYHLKGNMKASFHLKQRDPILGYFVRAAKSYRLAEFNRHFSMINNERVRTYLLRAGVQKWSRAHCDGRRYNVMTTNIVESINSVLRFARMLPVLHLIDEITNLLLTWFSQRRDLAMKCHSTLCPDLGEQKLRKRLDAASRMNVVKINDVEYNVLDGDLNGLVHLANRSCTCRKFDLEQLPCKHAIAVCRHLNLNPYSFASSYYTRATWAAAYAESIYPVPPKGTWVIPEHLNNVKILPPVCKVMPGRRKMQRVPSKGEDSRQKKCSRCVVQFVPQLSSTVKFMNRFGDAAGMEVRQLNGHVKHMEQVSVVCIQLP</sequence>
<dbReference type="PANTHER" id="PTHR31973">
    <property type="entry name" value="POLYPROTEIN, PUTATIVE-RELATED"/>
    <property type="match status" value="1"/>
</dbReference>
<keyword evidence="1" id="KW-0479">Metal-binding</keyword>